<dbReference type="AlphaFoldDB" id="A0A1E5JUX9"/>
<feature type="transmembrane region" description="Helical" evidence="1">
    <location>
        <begin position="41"/>
        <end position="59"/>
    </location>
</feature>
<feature type="domain" description="EamA" evidence="2">
    <location>
        <begin position="154"/>
        <end position="287"/>
    </location>
</feature>
<keyword evidence="4" id="KW-1185">Reference proteome</keyword>
<dbReference type="InterPro" id="IPR052756">
    <property type="entry name" value="Alkyne_AA_exporter"/>
</dbReference>
<keyword evidence="1" id="KW-0472">Membrane</keyword>
<evidence type="ECO:0000259" key="2">
    <source>
        <dbReference type="Pfam" id="PF00892"/>
    </source>
</evidence>
<dbReference type="Proteomes" id="UP000095229">
    <property type="component" value="Unassembled WGS sequence"/>
</dbReference>
<feature type="transmembrane region" description="Helical" evidence="1">
    <location>
        <begin position="155"/>
        <end position="171"/>
    </location>
</feature>
<dbReference type="EMBL" id="LSOG01000019">
    <property type="protein sequence ID" value="OEH48295.1"/>
    <property type="molecule type" value="Genomic_DNA"/>
</dbReference>
<dbReference type="Pfam" id="PF00892">
    <property type="entry name" value="EamA"/>
    <property type="match status" value="2"/>
</dbReference>
<dbReference type="GO" id="GO:0016020">
    <property type="term" value="C:membrane"/>
    <property type="evidence" value="ECO:0007669"/>
    <property type="project" value="InterPro"/>
</dbReference>
<feature type="transmembrane region" description="Helical" evidence="1">
    <location>
        <begin position="270"/>
        <end position="289"/>
    </location>
</feature>
<dbReference type="PANTHER" id="PTHR12715">
    <property type="entry name" value="TRANSPORTER, DRUG/METABOLITE EXPORTER FAMILY"/>
    <property type="match status" value="1"/>
</dbReference>
<keyword evidence="1" id="KW-0812">Transmembrane</keyword>
<dbReference type="PATRIC" id="fig|45071.6.peg.2420"/>
<comment type="caution">
    <text evidence="3">The sequence shown here is derived from an EMBL/GenBank/DDBJ whole genome shotgun (WGS) entry which is preliminary data.</text>
</comment>
<accession>A0A1E5JUX9</accession>
<feature type="transmembrane region" description="Helical" evidence="1">
    <location>
        <begin position="12"/>
        <end position="35"/>
    </location>
</feature>
<dbReference type="InterPro" id="IPR037185">
    <property type="entry name" value="EmrE-like"/>
</dbReference>
<sequence>MWWDMPSFKVGFVVTIAIVLWASAFVGIRIGLAAYSPGALALLRFIVASLCMLIIYYSLGIEKRVAWKDRLQLLLTGMAGIGIYNICLNYGELSVSAGIASFILGLMPVLTVILSLIFLQEKLARGVWVGIIISISGLALLAIDNNSEPGMQQGILAILVSALMGAILTIIQKQFVSIYHPVAIIAWVMWGGTLLLSIFLPDMLQQIQRADFQTTAAVVYMGIFPAALAYLAWAYVLKYLPASSASIMLYALPIVSTLMGFLLLNEQPSFLSLVGCSITLVGAFIANRFQMRFSFTQEKQLSN</sequence>
<evidence type="ECO:0000313" key="4">
    <source>
        <dbReference type="Proteomes" id="UP000095229"/>
    </source>
</evidence>
<feature type="domain" description="EamA" evidence="2">
    <location>
        <begin position="13"/>
        <end position="141"/>
    </location>
</feature>
<dbReference type="InterPro" id="IPR000620">
    <property type="entry name" value="EamA_dom"/>
</dbReference>
<dbReference type="STRING" id="45071.Lpar_2255"/>
<feature type="transmembrane region" description="Helical" evidence="1">
    <location>
        <begin position="247"/>
        <end position="264"/>
    </location>
</feature>
<dbReference type="SUPFAM" id="SSF103481">
    <property type="entry name" value="Multidrug resistance efflux transporter EmrE"/>
    <property type="match status" value="2"/>
</dbReference>
<dbReference type="PANTHER" id="PTHR12715:SF4">
    <property type="entry name" value="EAMA DOMAIN-CONTAINING PROTEIN"/>
    <property type="match status" value="1"/>
</dbReference>
<keyword evidence="1" id="KW-1133">Transmembrane helix</keyword>
<protein>
    <submittedName>
        <fullName evidence="3">Putative inner membrane transporter yiJE</fullName>
    </submittedName>
</protein>
<feature type="transmembrane region" description="Helical" evidence="1">
    <location>
        <begin position="178"/>
        <end position="200"/>
    </location>
</feature>
<proteinExistence type="predicted"/>
<evidence type="ECO:0000313" key="3">
    <source>
        <dbReference type="EMBL" id="OEH48295.1"/>
    </source>
</evidence>
<feature type="transmembrane region" description="Helical" evidence="1">
    <location>
        <begin position="126"/>
        <end position="143"/>
    </location>
</feature>
<name>A0A1E5JUX9_9GAMM</name>
<evidence type="ECO:0000256" key="1">
    <source>
        <dbReference type="SAM" id="Phobius"/>
    </source>
</evidence>
<gene>
    <name evidence="3" type="primary">yijE_1</name>
    <name evidence="3" type="ORF">lpari_00693</name>
</gene>
<feature type="transmembrane region" description="Helical" evidence="1">
    <location>
        <begin position="97"/>
        <end position="119"/>
    </location>
</feature>
<feature type="transmembrane region" description="Helical" evidence="1">
    <location>
        <begin position="212"/>
        <end position="235"/>
    </location>
</feature>
<organism evidence="3 4">
    <name type="scientific">Legionella parisiensis</name>
    <dbReference type="NCBI Taxonomy" id="45071"/>
    <lineage>
        <taxon>Bacteria</taxon>
        <taxon>Pseudomonadati</taxon>
        <taxon>Pseudomonadota</taxon>
        <taxon>Gammaproteobacteria</taxon>
        <taxon>Legionellales</taxon>
        <taxon>Legionellaceae</taxon>
        <taxon>Legionella</taxon>
    </lineage>
</organism>
<reference evidence="3 4" key="1">
    <citation type="submission" date="2016-02" db="EMBL/GenBank/DDBJ databases">
        <title>Secondary metabolites in Legionella.</title>
        <authorList>
            <person name="Tobias N.J."/>
            <person name="Bode H.B."/>
        </authorList>
    </citation>
    <scope>NUCLEOTIDE SEQUENCE [LARGE SCALE GENOMIC DNA]</scope>
    <source>
        <strain evidence="3 4">DSM 19216</strain>
    </source>
</reference>